<accession>A0A4S2N181</accession>
<evidence type="ECO:0000313" key="2">
    <source>
        <dbReference type="EMBL" id="TGZ82674.1"/>
    </source>
</evidence>
<dbReference type="Proteomes" id="UP000298138">
    <property type="component" value="Unassembled WGS sequence"/>
</dbReference>
<organism evidence="2 3">
    <name type="scientific">Ascodesmis nigricans</name>
    <dbReference type="NCBI Taxonomy" id="341454"/>
    <lineage>
        <taxon>Eukaryota</taxon>
        <taxon>Fungi</taxon>
        <taxon>Dikarya</taxon>
        <taxon>Ascomycota</taxon>
        <taxon>Pezizomycotina</taxon>
        <taxon>Pezizomycetes</taxon>
        <taxon>Pezizales</taxon>
        <taxon>Ascodesmidaceae</taxon>
        <taxon>Ascodesmis</taxon>
    </lineage>
</organism>
<dbReference type="AlphaFoldDB" id="A0A4S2N181"/>
<dbReference type="OrthoDB" id="10267058at2759"/>
<protein>
    <submittedName>
        <fullName evidence="2">Uncharacterized protein</fullName>
    </submittedName>
</protein>
<dbReference type="InParanoid" id="A0A4S2N181"/>
<evidence type="ECO:0000256" key="1">
    <source>
        <dbReference type="SAM" id="MobiDB-lite"/>
    </source>
</evidence>
<feature type="compositionally biased region" description="Low complexity" evidence="1">
    <location>
        <begin position="131"/>
        <end position="147"/>
    </location>
</feature>
<keyword evidence="3" id="KW-1185">Reference proteome</keyword>
<evidence type="ECO:0000313" key="3">
    <source>
        <dbReference type="Proteomes" id="UP000298138"/>
    </source>
</evidence>
<sequence length="156" mass="17657">MSWIYNAIVGGGPQNVRIGGSSTPGPDALQHLPPAYDGILDKKQPVIMPLRLPSLDHLRGKRVVLASASPRRKDLLAHFPRSLVSQTSKSHPRRSKKISTNSFIRRMNTSWLPLRRNAKTFTREQLRRSLNRPSLSRPIPSLSPRSARSSRNRRRL</sequence>
<proteinExistence type="predicted"/>
<reference evidence="2 3" key="1">
    <citation type="submission" date="2019-04" db="EMBL/GenBank/DDBJ databases">
        <title>Comparative genomics and transcriptomics to analyze fruiting body development in filamentous ascomycetes.</title>
        <authorList>
            <consortium name="DOE Joint Genome Institute"/>
            <person name="Lutkenhaus R."/>
            <person name="Traeger S."/>
            <person name="Breuer J."/>
            <person name="Kuo A."/>
            <person name="Lipzen A."/>
            <person name="Pangilinan J."/>
            <person name="Dilworth D."/>
            <person name="Sandor L."/>
            <person name="Poggeler S."/>
            <person name="Barry K."/>
            <person name="Grigoriev I.V."/>
            <person name="Nowrousian M."/>
        </authorList>
    </citation>
    <scope>NUCLEOTIDE SEQUENCE [LARGE SCALE GENOMIC DNA]</scope>
    <source>
        <strain evidence="2 3">CBS 389.68</strain>
    </source>
</reference>
<dbReference type="EMBL" id="ML220114">
    <property type="protein sequence ID" value="TGZ82674.1"/>
    <property type="molecule type" value="Genomic_DNA"/>
</dbReference>
<gene>
    <name evidence="2" type="ORF">EX30DRAFT_138100</name>
</gene>
<name>A0A4S2N181_9PEZI</name>
<feature type="region of interest" description="Disordered" evidence="1">
    <location>
        <begin position="122"/>
        <end position="156"/>
    </location>
</feature>